<dbReference type="PANTHER" id="PTHR46060">
    <property type="entry name" value="MARINER MOS1 TRANSPOSASE-LIKE PROTEIN"/>
    <property type="match status" value="1"/>
</dbReference>
<dbReference type="Gene3D" id="3.30.420.10">
    <property type="entry name" value="Ribonuclease H-like superfamily/Ribonuclease H"/>
    <property type="match status" value="1"/>
</dbReference>
<evidence type="ECO:0000313" key="2">
    <source>
        <dbReference type="Proteomes" id="UP000325003"/>
    </source>
</evidence>
<accession>A0A5B1L133</accession>
<evidence type="ECO:0008006" key="3">
    <source>
        <dbReference type="Google" id="ProtNLM"/>
    </source>
</evidence>
<dbReference type="Proteomes" id="UP000325003">
    <property type="component" value="Unassembled WGS sequence"/>
</dbReference>
<reference evidence="1 2" key="1">
    <citation type="submission" date="2019-09" db="EMBL/GenBank/DDBJ databases">
        <title>Nocardioides panacisoli sp. nov., isolated from the soil of a ginseng field.</title>
        <authorList>
            <person name="Cho C."/>
        </authorList>
    </citation>
    <scope>NUCLEOTIDE SEQUENCE [LARGE SCALE GENOMIC DNA]</scope>
    <source>
        <strain evidence="1 2">BN130099</strain>
    </source>
</reference>
<reference evidence="1 2" key="2">
    <citation type="submission" date="2019-09" db="EMBL/GenBank/DDBJ databases">
        <authorList>
            <person name="Jin C."/>
        </authorList>
    </citation>
    <scope>NUCLEOTIDE SEQUENCE [LARGE SCALE GENOMIC DNA]</scope>
    <source>
        <strain evidence="1 2">BN130099</strain>
    </source>
</reference>
<dbReference type="PANTHER" id="PTHR46060:SF1">
    <property type="entry name" value="MARINER MOS1 TRANSPOSASE-LIKE PROTEIN"/>
    <property type="match status" value="1"/>
</dbReference>
<comment type="caution">
    <text evidence="1">The sequence shown here is derived from an EMBL/GenBank/DDBJ whole genome shotgun (WGS) entry which is preliminary data.</text>
</comment>
<dbReference type="InterPro" id="IPR001888">
    <property type="entry name" value="Transposase_1"/>
</dbReference>
<dbReference type="EMBL" id="VUJV01000096">
    <property type="protein sequence ID" value="KAA1414165.1"/>
    <property type="molecule type" value="Genomic_DNA"/>
</dbReference>
<dbReference type="InterPro" id="IPR036397">
    <property type="entry name" value="RNaseH_sf"/>
</dbReference>
<dbReference type="GO" id="GO:0003676">
    <property type="term" value="F:nucleic acid binding"/>
    <property type="evidence" value="ECO:0007669"/>
    <property type="project" value="InterPro"/>
</dbReference>
<dbReference type="InterPro" id="IPR052709">
    <property type="entry name" value="Transposase-MT_Hybrid"/>
</dbReference>
<sequence length="125" mass="14757">MKVLLTVFFDCNGVVHHEFLPQGRTVNKEYYLEVMRRLREAIRQKRTELWKKQSWILHHDNAPAHTSMLVREFLAKNKTVIMPQPPYSPHLAPADFFLFPKLKTPMKGKRFATIEAIKEKSKQVL</sequence>
<name>A0A5B1L133_9ACTN</name>
<proteinExistence type="predicted"/>
<organism evidence="1 2">
    <name type="scientific">Nocardioides humilatus</name>
    <dbReference type="NCBI Taxonomy" id="2607660"/>
    <lineage>
        <taxon>Bacteria</taxon>
        <taxon>Bacillati</taxon>
        <taxon>Actinomycetota</taxon>
        <taxon>Actinomycetes</taxon>
        <taxon>Propionibacteriales</taxon>
        <taxon>Nocardioidaceae</taxon>
        <taxon>Nocardioides</taxon>
    </lineage>
</organism>
<protein>
    <recommendedName>
        <fullName evidence="3">Mariner Mos1 transposase</fullName>
    </recommendedName>
</protein>
<feature type="non-terminal residue" evidence="1">
    <location>
        <position position="125"/>
    </location>
</feature>
<dbReference type="AlphaFoldDB" id="A0A5B1L133"/>
<gene>
    <name evidence="1" type="ORF">F0U44_22385</name>
</gene>
<evidence type="ECO:0000313" key="1">
    <source>
        <dbReference type="EMBL" id="KAA1414165.1"/>
    </source>
</evidence>
<keyword evidence="2" id="KW-1185">Reference proteome</keyword>
<dbReference type="Pfam" id="PF01359">
    <property type="entry name" value="Transposase_1"/>
    <property type="match status" value="1"/>
</dbReference>